<evidence type="ECO:0000313" key="2">
    <source>
        <dbReference type="Proteomes" id="UP000030641"/>
    </source>
</evidence>
<protein>
    <recommendedName>
        <fullName evidence="3">F-box domain-containing protein</fullName>
    </recommendedName>
</protein>
<dbReference type="AlphaFoldDB" id="A0A074YNB0"/>
<dbReference type="EMBL" id="KL584751">
    <property type="protein sequence ID" value="KEQ99155.1"/>
    <property type="molecule type" value="Genomic_DNA"/>
</dbReference>
<dbReference type="HOGENOM" id="CLU_579969_0_0_1"/>
<gene>
    <name evidence="1" type="ORF">AUEXF2481DRAFT_36456</name>
</gene>
<evidence type="ECO:0008006" key="3">
    <source>
        <dbReference type="Google" id="ProtNLM"/>
    </source>
</evidence>
<dbReference type="InParanoid" id="A0A074YNB0"/>
<dbReference type="OMA" id="ETVVEWR"/>
<dbReference type="OrthoDB" id="5333491at2759"/>
<reference evidence="1 2" key="1">
    <citation type="journal article" date="2014" name="BMC Genomics">
        <title>Genome sequencing of four Aureobasidium pullulans varieties: biotechnological potential, stress tolerance, and description of new species.</title>
        <authorList>
            <person name="Gostin Ar C."/>
            <person name="Ohm R.A."/>
            <person name="Kogej T."/>
            <person name="Sonjak S."/>
            <person name="Turk M."/>
            <person name="Zajc J."/>
            <person name="Zalar P."/>
            <person name="Grube M."/>
            <person name="Sun H."/>
            <person name="Han J."/>
            <person name="Sharma A."/>
            <person name="Chiniquy J."/>
            <person name="Ngan C.Y."/>
            <person name="Lipzen A."/>
            <person name="Barry K."/>
            <person name="Grigoriev I.V."/>
            <person name="Gunde-Cimerman N."/>
        </authorList>
    </citation>
    <scope>NUCLEOTIDE SEQUENCE [LARGE SCALE GENOMIC DNA]</scope>
    <source>
        <strain evidence="1 2">EXF-2481</strain>
    </source>
</reference>
<dbReference type="STRING" id="1043005.A0A074YNB0"/>
<name>A0A074YNB0_AURSE</name>
<dbReference type="RefSeq" id="XP_013347496.1">
    <property type="nucleotide sequence ID" value="XM_013492042.1"/>
</dbReference>
<organism evidence="1 2">
    <name type="scientific">Aureobasidium subglaciale (strain EXF-2481)</name>
    <name type="common">Aureobasidium pullulans var. subglaciale</name>
    <dbReference type="NCBI Taxonomy" id="1043005"/>
    <lineage>
        <taxon>Eukaryota</taxon>
        <taxon>Fungi</taxon>
        <taxon>Dikarya</taxon>
        <taxon>Ascomycota</taxon>
        <taxon>Pezizomycotina</taxon>
        <taxon>Dothideomycetes</taxon>
        <taxon>Dothideomycetidae</taxon>
        <taxon>Dothideales</taxon>
        <taxon>Saccotheciaceae</taxon>
        <taxon>Aureobasidium</taxon>
    </lineage>
</organism>
<dbReference type="Proteomes" id="UP000030641">
    <property type="component" value="Unassembled WGS sequence"/>
</dbReference>
<dbReference type="GeneID" id="25365568"/>
<accession>A0A074YNB0</accession>
<sequence>MDDLRPILISKIIDYAAEDRPNYSKPRLSPYATISKKWQQVVEANSFSCIRITNDEITTFATCFENEPRRRMLRQIFLRIYSTSETRKCWSEVAISERAEESRRNDETLTTSTRALFQSLEGWRAEERVDLYIIIHAHGDHGMSPLRTEPKFLEPETLARVECVKKFVFRNHAITPTQTVIGLASRLPGLQHIDWLIFSERTGGRSDDVVRVQNRVDLAAQLIMLQKHNPLLKKLELSFTASKTPPGHDDVVPSILLPFDQRDYLSQSLRNLSQGMQEVSLENMIISSQLFWPMEDETTELHWPTLERYKIGINPMAAEGGWWLDGLTRFRARERVRNNTPRNDEGKTKLVVIYDREVEEAERYPIWPTEELDDLLLVMVKAVAKMPVLKSFSAFVDLDHWVEDQRFGVWYLQTGERIGSVEALFDDEDDDNDAENNLGKKRLYWSGPKEWCMSGELSQAWNKILGEDGVVRYHEW</sequence>
<proteinExistence type="predicted"/>
<keyword evidence="2" id="KW-1185">Reference proteome</keyword>
<evidence type="ECO:0000313" key="1">
    <source>
        <dbReference type="EMBL" id="KEQ99155.1"/>
    </source>
</evidence>